<keyword evidence="2" id="KW-0378">Hydrolase</keyword>
<protein>
    <submittedName>
        <fullName evidence="4">Thioesterase superfamily protein</fullName>
    </submittedName>
</protein>
<dbReference type="NCBIfam" id="TIGR00369">
    <property type="entry name" value="unchar_dom_1"/>
    <property type="match status" value="1"/>
</dbReference>
<dbReference type="InterPro" id="IPR039298">
    <property type="entry name" value="ACOT13"/>
</dbReference>
<dbReference type="Pfam" id="PF03061">
    <property type="entry name" value="4HBT"/>
    <property type="match status" value="1"/>
</dbReference>
<comment type="similarity">
    <text evidence="1">Belongs to the thioesterase PaaI family.</text>
</comment>
<evidence type="ECO:0000256" key="1">
    <source>
        <dbReference type="ARBA" id="ARBA00008324"/>
    </source>
</evidence>
<dbReference type="InterPro" id="IPR006683">
    <property type="entry name" value="Thioestr_dom"/>
</dbReference>
<dbReference type="Proteomes" id="UP000007812">
    <property type="component" value="Chromosome"/>
</dbReference>
<dbReference type="CDD" id="cd03443">
    <property type="entry name" value="PaaI_thioesterase"/>
    <property type="match status" value="1"/>
</dbReference>
<keyword evidence="5" id="KW-1185">Reference proteome</keyword>
<dbReference type="InterPro" id="IPR029069">
    <property type="entry name" value="HotDog_dom_sf"/>
</dbReference>
<dbReference type="PANTHER" id="PTHR21660:SF1">
    <property type="entry name" value="ACYL-COENZYME A THIOESTERASE 13"/>
    <property type="match status" value="1"/>
</dbReference>
<evidence type="ECO:0000256" key="2">
    <source>
        <dbReference type="ARBA" id="ARBA00022801"/>
    </source>
</evidence>
<accession>F4G0U8</accession>
<proteinExistence type="inferred from homology"/>
<evidence type="ECO:0000313" key="5">
    <source>
        <dbReference type="Proteomes" id="UP000007812"/>
    </source>
</evidence>
<name>F4G0U8_METCR</name>
<dbReference type="HOGENOM" id="CLU_089876_3_3_2"/>
<sequence>MFIKKLLQLPSMKFHSLKDLQLYLEEGDPVFRMLEAKIISIEENRAIVQVPYKHEITRRGGVLNGGMIMTVMDFTGGIVVASVNDGDDQVTQELKVNFLEPMYKGPFICQAKIIRKGNTAVVVDIEFTDSENKLGAKGLGTWYIIRGRKIKLA</sequence>
<gene>
    <name evidence="4" type="ordered locus">Mcup_1805</name>
</gene>
<dbReference type="eggNOG" id="arCOG00777">
    <property type="taxonomic scope" value="Archaea"/>
</dbReference>
<dbReference type="PATRIC" id="fig|1006006.8.peg.1811"/>
<dbReference type="GO" id="GO:0047617">
    <property type="term" value="F:fatty acyl-CoA hydrolase activity"/>
    <property type="evidence" value="ECO:0007669"/>
    <property type="project" value="InterPro"/>
</dbReference>
<feature type="domain" description="Thioesterase" evidence="3">
    <location>
        <begin position="60"/>
        <end position="135"/>
    </location>
</feature>
<dbReference type="PANTHER" id="PTHR21660">
    <property type="entry name" value="THIOESTERASE SUPERFAMILY MEMBER-RELATED"/>
    <property type="match status" value="1"/>
</dbReference>
<dbReference type="AlphaFoldDB" id="F4G0U8"/>
<dbReference type="STRING" id="1006006.Mcup_1805"/>
<dbReference type="EMBL" id="CP002656">
    <property type="protein sequence ID" value="AEB95907.1"/>
    <property type="molecule type" value="Genomic_DNA"/>
</dbReference>
<dbReference type="SUPFAM" id="SSF54637">
    <property type="entry name" value="Thioesterase/thiol ester dehydrase-isomerase"/>
    <property type="match status" value="1"/>
</dbReference>
<dbReference type="KEGG" id="mcn:Mcup_1805"/>
<evidence type="ECO:0000259" key="3">
    <source>
        <dbReference type="Pfam" id="PF03061"/>
    </source>
</evidence>
<dbReference type="InterPro" id="IPR003736">
    <property type="entry name" value="PAAI_dom"/>
</dbReference>
<dbReference type="Gene3D" id="3.10.129.10">
    <property type="entry name" value="Hotdog Thioesterase"/>
    <property type="match status" value="1"/>
</dbReference>
<reference evidence="4 5" key="1">
    <citation type="journal article" date="2011" name="J. Bacteriol.">
        <title>Complete genome sequence of Metallosphaera cuprina, a metal sulfide-oxidizing archaeon from a hot spring.</title>
        <authorList>
            <person name="Liu L.J."/>
            <person name="You X.Y."/>
            <person name="Zheng H."/>
            <person name="Wang S."/>
            <person name="Jiang C.Y."/>
            <person name="Liu S.J."/>
        </authorList>
    </citation>
    <scope>NUCLEOTIDE SEQUENCE [LARGE SCALE GENOMIC DNA]</scope>
    <source>
        <strain evidence="4 5">Ar-4</strain>
    </source>
</reference>
<evidence type="ECO:0000313" key="4">
    <source>
        <dbReference type="EMBL" id="AEB95907.1"/>
    </source>
</evidence>
<organism evidence="4 5">
    <name type="scientific">Metallosphaera cuprina (strain Ar-4)</name>
    <dbReference type="NCBI Taxonomy" id="1006006"/>
    <lineage>
        <taxon>Archaea</taxon>
        <taxon>Thermoproteota</taxon>
        <taxon>Thermoprotei</taxon>
        <taxon>Sulfolobales</taxon>
        <taxon>Sulfolobaceae</taxon>
        <taxon>Metallosphaera</taxon>
    </lineage>
</organism>